<dbReference type="PANTHER" id="PTHR21660:SF1">
    <property type="entry name" value="ACYL-COENZYME A THIOESTERASE 13"/>
    <property type="match status" value="1"/>
</dbReference>
<name>K8F2R6_9CHLO</name>
<dbReference type="InterPro" id="IPR029069">
    <property type="entry name" value="HotDog_dom_sf"/>
</dbReference>
<feature type="domain" description="Thioesterase" evidence="4">
    <location>
        <begin position="73"/>
        <end position="152"/>
    </location>
</feature>
<dbReference type="PANTHER" id="PTHR21660">
    <property type="entry name" value="THIOESTERASE SUPERFAMILY MEMBER-RELATED"/>
    <property type="match status" value="1"/>
</dbReference>
<evidence type="ECO:0000313" key="6">
    <source>
        <dbReference type="Proteomes" id="UP000198341"/>
    </source>
</evidence>
<organism evidence="5 6">
    <name type="scientific">Bathycoccus prasinos</name>
    <dbReference type="NCBI Taxonomy" id="41875"/>
    <lineage>
        <taxon>Eukaryota</taxon>
        <taxon>Viridiplantae</taxon>
        <taxon>Chlorophyta</taxon>
        <taxon>Mamiellophyceae</taxon>
        <taxon>Mamiellales</taxon>
        <taxon>Bathycoccaceae</taxon>
        <taxon>Bathycoccus</taxon>
    </lineage>
</organism>
<comment type="similarity">
    <text evidence="1">Belongs to the thioesterase PaaI family.</text>
</comment>
<dbReference type="CDD" id="cd03443">
    <property type="entry name" value="PaaI_thioesterase"/>
    <property type="match status" value="1"/>
</dbReference>
<reference evidence="5 6" key="1">
    <citation type="submission" date="2011-10" db="EMBL/GenBank/DDBJ databases">
        <authorList>
            <person name="Genoscope - CEA"/>
        </authorList>
    </citation>
    <scope>NUCLEOTIDE SEQUENCE [LARGE SCALE GENOMIC DNA]</scope>
    <source>
        <strain evidence="5 6">RCC 1105</strain>
    </source>
</reference>
<dbReference type="GeneID" id="19012336"/>
<feature type="region of interest" description="Disordered" evidence="3">
    <location>
        <begin position="29"/>
        <end position="51"/>
    </location>
</feature>
<dbReference type="RefSeq" id="XP_007510005.1">
    <property type="nucleotide sequence ID" value="XM_007509943.1"/>
</dbReference>
<dbReference type="Gene3D" id="3.10.129.10">
    <property type="entry name" value="Hotdog Thioesterase"/>
    <property type="match status" value="1"/>
</dbReference>
<dbReference type="InterPro" id="IPR006683">
    <property type="entry name" value="Thioestr_dom"/>
</dbReference>
<dbReference type="Proteomes" id="UP000198341">
    <property type="component" value="Chromosome 12"/>
</dbReference>
<evidence type="ECO:0000313" key="5">
    <source>
        <dbReference type="EMBL" id="CCO19120.1"/>
    </source>
</evidence>
<sequence length="168" mass="18200">MKFFDIVTHPQNTTFDKIPLLHCSNLTQITRGKSSSSSSSSSSSNEENKMRAQIEENGIRCDLYVHESLCNRFGTLHGGCIATIVDVLTTCALLVDDENSEKGGGVTTDLHVSCVKSARMHSTVTVEAISKRLGKTMGFSQCELRDENGAVVAYGTHTKFLGITGPKL</sequence>
<evidence type="ECO:0000256" key="1">
    <source>
        <dbReference type="ARBA" id="ARBA00008324"/>
    </source>
</evidence>
<evidence type="ECO:0000256" key="2">
    <source>
        <dbReference type="ARBA" id="ARBA00022801"/>
    </source>
</evidence>
<accession>K8F2R6</accession>
<dbReference type="NCBIfam" id="TIGR00369">
    <property type="entry name" value="unchar_dom_1"/>
    <property type="match status" value="1"/>
</dbReference>
<gene>
    <name evidence="5" type="ordered locus">Bathy12g00310</name>
</gene>
<dbReference type="EMBL" id="FO082267">
    <property type="protein sequence ID" value="CCO19120.1"/>
    <property type="molecule type" value="Genomic_DNA"/>
</dbReference>
<dbReference type="STRING" id="41875.K8F2R6"/>
<evidence type="ECO:0000256" key="3">
    <source>
        <dbReference type="SAM" id="MobiDB-lite"/>
    </source>
</evidence>
<dbReference type="eggNOG" id="KOG3328">
    <property type="taxonomic scope" value="Eukaryota"/>
</dbReference>
<dbReference type="Pfam" id="PF03061">
    <property type="entry name" value="4HBT"/>
    <property type="match status" value="1"/>
</dbReference>
<dbReference type="KEGG" id="bpg:Bathy12g00310"/>
<proteinExistence type="inferred from homology"/>
<feature type="compositionally biased region" description="Low complexity" evidence="3">
    <location>
        <begin position="34"/>
        <end position="44"/>
    </location>
</feature>
<dbReference type="GO" id="GO:0047617">
    <property type="term" value="F:fatty acyl-CoA hydrolase activity"/>
    <property type="evidence" value="ECO:0007669"/>
    <property type="project" value="InterPro"/>
</dbReference>
<keyword evidence="2" id="KW-0378">Hydrolase</keyword>
<evidence type="ECO:0000259" key="4">
    <source>
        <dbReference type="Pfam" id="PF03061"/>
    </source>
</evidence>
<dbReference type="OrthoDB" id="46529at2759"/>
<dbReference type="InterPro" id="IPR003736">
    <property type="entry name" value="PAAI_dom"/>
</dbReference>
<dbReference type="SUPFAM" id="SSF54637">
    <property type="entry name" value="Thioesterase/thiol ester dehydrase-isomerase"/>
    <property type="match status" value="1"/>
</dbReference>
<keyword evidence="6" id="KW-1185">Reference proteome</keyword>
<dbReference type="AlphaFoldDB" id="K8F2R6"/>
<protein>
    <submittedName>
        <fullName evidence="5">Acyl-coenzyme A thioesterase 13</fullName>
    </submittedName>
</protein>
<dbReference type="InterPro" id="IPR039298">
    <property type="entry name" value="ACOT13"/>
</dbReference>